<evidence type="ECO:0000313" key="2">
    <source>
        <dbReference type="EMBL" id="KKM75468.1"/>
    </source>
</evidence>
<dbReference type="AlphaFoldDB" id="A0A0F9K0G4"/>
<organism evidence="2">
    <name type="scientific">marine sediment metagenome</name>
    <dbReference type="NCBI Taxonomy" id="412755"/>
    <lineage>
        <taxon>unclassified sequences</taxon>
        <taxon>metagenomes</taxon>
        <taxon>ecological metagenomes</taxon>
    </lineage>
</organism>
<evidence type="ECO:0000256" key="1">
    <source>
        <dbReference type="SAM" id="MobiDB-lite"/>
    </source>
</evidence>
<reference evidence="2" key="1">
    <citation type="journal article" date="2015" name="Nature">
        <title>Complex archaea that bridge the gap between prokaryotes and eukaryotes.</title>
        <authorList>
            <person name="Spang A."/>
            <person name="Saw J.H."/>
            <person name="Jorgensen S.L."/>
            <person name="Zaremba-Niedzwiedzka K."/>
            <person name="Martijn J."/>
            <person name="Lind A.E."/>
            <person name="van Eijk R."/>
            <person name="Schleper C."/>
            <person name="Guy L."/>
            <person name="Ettema T.J."/>
        </authorList>
    </citation>
    <scope>NUCLEOTIDE SEQUENCE</scope>
</reference>
<feature type="region of interest" description="Disordered" evidence="1">
    <location>
        <begin position="1"/>
        <end position="29"/>
    </location>
</feature>
<sequence>MKNADDRERDLRAKRKGHERLEEQRRKPPVPGLPYCSVCEGWHSPYRGC</sequence>
<comment type="caution">
    <text evidence="2">The sequence shown here is derived from an EMBL/GenBank/DDBJ whole genome shotgun (WGS) entry which is preliminary data.</text>
</comment>
<protein>
    <submittedName>
        <fullName evidence="2">Uncharacterized protein</fullName>
    </submittedName>
</protein>
<dbReference type="EMBL" id="LAZR01008971">
    <property type="protein sequence ID" value="KKM75468.1"/>
    <property type="molecule type" value="Genomic_DNA"/>
</dbReference>
<name>A0A0F9K0G4_9ZZZZ</name>
<proteinExistence type="predicted"/>
<feature type="compositionally biased region" description="Basic and acidic residues" evidence="1">
    <location>
        <begin position="1"/>
        <end position="11"/>
    </location>
</feature>
<accession>A0A0F9K0G4</accession>
<gene>
    <name evidence="2" type="ORF">LCGC14_1389900</name>
</gene>